<accession>A0A0B6Z917</accession>
<reference evidence="1" key="1">
    <citation type="submission" date="2014-12" db="EMBL/GenBank/DDBJ databases">
        <title>Insight into the proteome of Arion vulgaris.</title>
        <authorList>
            <person name="Aradska J."/>
            <person name="Bulat T."/>
            <person name="Smidak R."/>
            <person name="Sarate P."/>
            <person name="Gangsoo J."/>
            <person name="Sialana F."/>
            <person name="Bilban M."/>
            <person name="Lubec G."/>
        </authorList>
    </citation>
    <scope>NUCLEOTIDE SEQUENCE</scope>
    <source>
        <tissue evidence="1">Skin</tissue>
    </source>
</reference>
<name>A0A0B6Z917_9EUPU</name>
<proteinExistence type="predicted"/>
<dbReference type="AlphaFoldDB" id="A0A0B6Z917"/>
<dbReference type="EMBL" id="HACG01018128">
    <property type="protein sequence ID" value="CEK64993.1"/>
    <property type="molecule type" value="Transcribed_RNA"/>
</dbReference>
<evidence type="ECO:0000313" key="1">
    <source>
        <dbReference type="EMBL" id="CEK64993.1"/>
    </source>
</evidence>
<sequence length="62" mass="7167">MKKMTKLIRKPPILTQDDLQNMSRLEQVVILSTFQNKTQSIPQPYLQSTPHLFLLEGVSVDK</sequence>
<organism evidence="1">
    <name type="scientific">Arion vulgaris</name>
    <dbReference type="NCBI Taxonomy" id="1028688"/>
    <lineage>
        <taxon>Eukaryota</taxon>
        <taxon>Metazoa</taxon>
        <taxon>Spiralia</taxon>
        <taxon>Lophotrochozoa</taxon>
        <taxon>Mollusca</taxon>
        <taxon>Gastropoda</taxon>
        <taxon>Heterobranchia</taxon>
        <taxon>Euthyneura</taxon>
        <taxon>Panpulmonata</taxon>
        <taxon>Eupulmonata</taxon>
        <taxon>Stylommatophora</taxon>
        <taxon>Helicina</taxon>
        <taxon>Arionoidea</taxon>
        <taxon>Arionidae</taxon>
        <taxon>Arion</taxon>
    </lineage>
</organism>
<gene>
    <name evidence="1" type="primary">ORF53547</name>
</gene>
<protein>
    <submittedName>
        <fullName evidence="1">Uncharacterized protein</fullName>
    </submittedName>
</protein>